<organism evidence="2 3">
    <name type="scientific">Ameca splendens</name>
    <dbReference type="NCBI Taxonomy" id="208324"/>
    <lineage>
        <taxon>Eukaryota</taxon>
        <taxon>Metazoa</taxon>
        <taxon>Chordata</taxon>
        <taxon>Craniata</taxon>
        <taxon>Vertebrata</taxon>
        <taxon>Euteleostomi</taxon>
        <taxon>Actinopterygii</taxon>
        <taxon>Neopterygii</taxon>
        <taxon>Teleostei</taxon>
        <taxon>Neoteleostei</taxon>
        <taxon>Acanthomorphata</taxon>
        <taxon>Ovalentaria</taxon>
        <taxon>Atherinomorphae</taxon>
        <taxon>Cyprinodontiformes</taxon>
        <taxon>Goodeidae</taxon>
        <taxon>Ameca</taxon>
    </lineage>
</organism>
<gene>
    <name evidence="2" type="ORF">AMECASPLE_021906</name>
</gene>
<evidence type="ECO:0000256" key="1">
    <source>
        <dbReference type="SAM" id="MobiDB-lite"/>
    </source>
</evidence>
<proteinExistence type="predicted"/>
<feature type="region of interest" description="Disordered" evidence="1">
    <location>
        <begin position="96"/>
        <end position="133"/>
    </location>
</feature>
<feature type="compositionally biased region" description="Basic and acidic residues" evidence="1">
    <location>
        <begin position="107"/>
        <end position="121"/>
    </location>
</feature>
<comment type="caution">
    <text evidence="2">The sequence shown here is derived from an EMBL/GenBank/DDBJ whole genome shotgun (WGS) entry which is preliminary data.</text>
</comment>
<protein>
    <submittedName>
        <fullName evidence="2">Uncharacterized protein</fullName>
    </submittedName>
</protein>
<evidence type="ECO:0000313" key="2">
    <source>
        <dbReference type="EMBL" id="MEQ2284465.1"/>
    </source>
</evidence>
<evidence type="ECO:0000313" key="3">
    <source>
        <dbReference type="Proteomes" id="UP001469553"/>
    </source>
</evidence>
<dbReference type="Proteomes" id="UP001469553">
    <property type="component" value="Unassembled WGS sequence"/>
</dbReference>
<name>A0ABV0XT01_9TELE</name>
<keyword evidence="3" id="KW-1185">Reference proteome</keyword>
<accession>A0ABV0XT01</accession>
<sequence length="133" mass="15452">MHTHTKTNTHGQQHRRKSKCNRWGKLLLLSLFLPFLTLSPCNLFFNKRTSCKTEKICKPWSCKSEFSQWEHSMIPAGLSRRVNTFFFQARNTLAEEGKMGRAPGKGRSKDGRRDREMKSTDKLSWLGVRSSFS</sequence>
<reference evidence="2 3" key="1">
    <citation type="submission" date="2021-06" db="EMBL/GenBank/DDBJ databases">
        <authorList>
            <person name="Palmer J.M."/>
        </authorList>
    </citation>
    <scope>NUCLEOTIDE SEQUENCE [LARGE SCALE GENOMIC DNA]</scope>
    <source>
        <strain evidence="2 3">AS_MEX2019</strain>
        <tissue evidence="2">Muscle</tissue>
    </source>
</reference>
<dbReference type="EMBL" id="JAHRIP010011321">
    <property type="protein sequence ID" value="MEQ2284465.1"/>
    <property type="molecule type" value="Genomic_DNA"/>
</dbReference>